<dbReference type="OrthoDB" id="6044770at2759"/>
<dbReference type="AlphaFoldDB" id="A0A7J7K606"/>
<dbReference type="Pfam" id="PF00656">
    <property type="entry name" value="Peptidase_C14"/>
    <property type="match status" value="1"/>
</dbReference>
<dbReference type="Proteomes" id="UP000593567">
    <property type="component" value="Unassembled WGS sequence"/>
</dbReference>
<evidence type="ECO:0000313" key="3">
    <source>
        <dbReference type="Proteomes" id="UP000593567"/>
    </source>
</evidence>
<evidence type="ECO:0000259" key="1">
    <source>
        <dbReference type="PROSITE" id="PS50208"/>
    </source>
</evidence>
<reference evidence="2" key="1">
    <citation type="submission" date="2020-06" db="EMBL/GenBank/DDBJ databases">
        <title>Draft genome of Bugula neritina, a colonial animal packing powerful symbionts and potential medicines.</title>
        <authorList>
            <person name="Rayko M."/>
        </authorList>
    </citation>
    <scope>NUCLEOTIDE SEQUENCE [LARGE SCALE GENOMIC DNA]</scope>
    <source>
        <strain evidence="2">Kwan_BN1</strain>
    </source>
</reference>
<feature type="domain" description="Caspase family p20" evidence="1">
    <location>
        <begin position="1"/>
        <end position="70"/>
    </location>
</feature>
<name>A0A7J7K606_BUGNE</name>
<keyword evidence="3" id="KW-1185">Reference proteome</keyword>
<dbReference type="Gene3D" id="3.40.50.1460">
    <property type="match status" value="1"/>
</dbReference>
<gene>
    <name evidence="2" type="ORF">EB796_008353</name>
</gene>
<dbReference type="InterPro" id="IPR001309">
    <property type="entry name" value="Pept_C14_p20"/>
</dbReference>
<protein>
    <recommendedName>
        <fullName evidence="1">Caspase family p20 domain-containing protein</fullName>
    </recommendedName>
</protein>
<dbReference type="GO" id="GO:0006508">
    <property type="term" value="P:proteolysis"/>
    <property type="evidence" value="ECO:0007669"/>
    <property type="project" value="InterPro"/>
</dbReference>
<accession>A0A7J7K606</accession>
<comment type="caution">
    <text evidence="2">The sequence shown here is derived from an EMBL/GenBank/DDBJ whole genome shotgun (WGS) entry which is preliminary data.</text>
</comment>
<dbReference type="InterPro" id="IPR029030">
    <property type="entry name" value="Caspase-like_dom_sf"/>
</dbReference>
<sequence>MLNAISQFSQLEGHTSIAVLTIFSHGGDGMIYGHDKKSKCSVQDIVNSLDLGPVRSIPKLLFLSCCRGDISAIYNRAPHSFESSDEFPWPENEIELLYKPTKRVLPDTEKEEEWERLTFQPLNLPADCYVCFTTLPDSRSKAGKFFKYFSDYLSQLTNSGPYQPTVSIDDILNDDTEPPMEVCSEYIHRLLLLEGASPSVQRVELVDLLTDVAGVMREKFQSKQYFNLCYSVNRDSKQVFIDVLPSCS</sequence>
<proteinExistence type="predicted"/>
<dbReference type="GO" id="GO:0004197">
    <property type="term" value="F:cysteine-type endopeptidase activity"/>
    <property type="evidence" value="ECO:0007669"/>
    <property type="project" value="InterPro"/>
</dbReference>
<evidence type="ECO:0000313" key="2">
    <source>
        <dbReference type="EMBL" id="KAF6033341.1"/>
    </source>
</evidence>
<dbReference type="EMBL" id="VXIV02001377">
    <property type="protein sequence ID" value="KAF6033341.1"/>
    <property type="molecule type" value="Genomic_DNA"/>
</dbReference>
<organism evidence="2 3">
    <name type="scientific">Bugula neritina</name>
    <name type="common">Brown bryozoan</name>
    <name type="synonym">Sertularia neritina</name>
    <dbReference type="NCBI Taxonomy" id="10212"/>
    <lineage>
        <taxon>Eukaryota</taxon>
        <taxon>Metazoa</taxon>
        <taxon>Spiralia</taxon>
        <taxon>Lophotrochozoa</taxon>
        <taxon>Bryozoa</taxon>
        <taxon>Gymnolaemata</taxon>
        <taxon>Cheilostomatida</taxon>
        <taxon>Flustrina</taxon>
        <taxon>Buguloidea</taxon>
        <taxon>Bugulidae</taxon>
        <taxon>Bugula</taxon>
    </lineage>
</organism>
<dbReference type="PROSITE" id="PS50208">
    <property type="entry name" value="CASPASE_P20"/>
    <property type="match status" value="1"/>
</dbReference>
<dbReference type="SUPFAM" id="SSF52129">
    <property type="entry name" value="Caspase-like"/>
    <property type="match status" value="1"/>
</dbReference>
<dbReference type="InterPro" id="IPR011600">
    <property type="entry name" value="Pept_C14_caspase"/>
</dbReference>